<protein>
    <submittedName>
        <fullName evidence="3">Uncharacterized protein</fullName>
    </submittedName>
</protein>
<evidence type="ECO:0000256" key="2">
    <source>
        <dbReference type="SAM" id="SignalP"/>
    </source>
</evidence>
<evidence type="ECO:0000313" key="4">
    <source>
        <dbReference type="Proteomes" id="UP000054976"/>
    </source>
</evidence>
<dbReference type="EMBL" id="BCNO01000001">
    <property type="protein sequence ID" value="GAQ94513.1"/>
    <property type="molecule type" value="Genomic_DNA"/>
</dbReference>
<keyword evidence="2" id="KW-0732">Signal</keyword>
<feature type="region of interest" description="Disordered" evidence="1">
    <location>
        <begin position="111"/>
        <end position="131"/>
    </location>
</feature>
<gene>
    <name evidence="3" type="ORF">TAGGR_1697</name>
</gene>
<proteinExistence type="predicted"/>
<organism evidence="3 4">
    <name type="scientific">Thermodesulfovibrio aggregans</name>
    <dbReference type="NCBI Taxonomy" id="86166"/>
    <lineage>
        <taxon>Bacteria</taxon>
        <taxon>Pseudomonadati</taxon>
        <taxon>Nitrospirota</taxon>
        <taxon>Thermodesulfovibrionia</taxon>
        <taxon>Thermodesulfovibrionales</taxon>
        <taxon>Thermodesulfovibrionaceae</taxon>
        <taxon>Thermodesulfovibrio</taxon>
    </lineage>
</organism>
<feature type="compositionally biased region" description="Basic and acidic residues" evidence="1">
    <location>
        <begin position="111"/>
        <end position="123"/>
    </location>
</feature>
<comment type="caution">
    <text evidence="3">The sequence shown here is derived from an EMBL/GenBank/DDBJ whole genome shotgun (WGS) entry which is preliminary data.</text>
</comment>
<evidence type="ECO:0000313" key="3">
    <source>
        <dbReference type="EMBL" id="GAQ94513.1"/>
    </source>
</evidence>
<reference evidence="4" key="1">
    <citation type="submission" date="2016-01" db="EMBL/GenBank/DDBJ databases">
        <title>Draft genome sequence of Thermodesulfovibrio aggregans strain TGE-P1.</title>
        <authorList>
            <person name="Sekiguchi Y."/>
            <person name="Ohashi A."/>
            <person name="Matsuura N."/>
            <person name="Tourlousse M.D."/>
        </authorList>
    </citation>
    <scope>NUCLEOTIDE SEQUENCE [LARGE SCALE GENOMIC DNA]</scope>
    <source>
        <strain evidence="4">TGE-P1</strain>
    </source>
</reference>
<dbReference type="Proteomes" id="UP000054976">
    <property type="component" value="Unassembled WGS sequence"/>
</dbReference>
<feature type="signal peptide" evidence="2">
    <location>
        <begin position="1"/>
        <end position="21"/>
    </location>
</feature>
<sequence>MLMKLLIPILVVVYLTTTTFAMDPACIAGGCEQESQQNSPSLYETDDYKCVCPSSRSAVETFLDALSILIIPLKILSRDYNFTPEGISIERLIKSGCTCKKKESQPDVEKNVIENIENKKDSSEELNNQKR</sequence>
<feature type="chain" id="PRO_5006865081" evidence="2">
    <location>
        <begin position="22"/>
        <end position="131"/>
    </location>
</feature>
<dbReference type="AlphaFoldDB" id="A0A0U9HUJ7"/>
<name>A0A0U9HUJ7_9BACT</name>
<evidence type="ECO:0000256" key="1">
    <source>
        <dbReference type="SAM" id="MobiDB-lite"/>
    </source>
</evidence>
<accession>A0A0U9HUJ7</accession>
<keyword evidence="4" id="KW-1185">Reference proteome</keyword>